<dbReference type="EC" id="2.7.1.40" evidence="3 12"/>
<dbReference type="GO" id="GO:0016301">
    <property type="term" value="F:kinase activity"/>
    <property type="evidence" value="ECO:0007669"/>
    <property type="project" value="UniProtKB-KW"/>
</dbReference>
<dbReference type="Gene3D" id="3.20.20.60">
    <property type="entry name" value="Phosphoenolpyruvate-binding domains"/>
    <property type="match status" value="1"/>
</dbReference>
<evidence type="ECO:0000256" key="11">
    <source>
        <dbReference type="ARBA" id="ARBA00023317"/>
    </source>
</evidence>
<keyword evidence="9 12" id="KW-0460">Magnesium</keyword>
<dbReference type="GO" id="GO:0000287">
    <property type="term" value="F:magnesium ion binding"/>
    <property type="evidence" value="ECO:0007669"/>
    <property type="project" value="InterPro"/>
</dbReference>
<dbReference type="PANTHER" id="PTHR11817">
    <property type="entry name" value="PYRUVATE KINASE"/>
    <property type="match status" value="1"/>
</dbReference>
<reference evidence="14 15" key="1">
    <citation type="journal article" date="2015" name="Nature">
        <title>rRNA introns, odd ribosomes, and small enigmatic genomes across a large radiation of phyla.</title>
        <authorList>
            <person name="Brown C.T."/>
            <person name="Hug L.A."/>
            <person name="Thomas B.C."/>
            <person name="Sharon I."/>
            <person name="Castelle C.J."/>
            <person name="Singh A."/>
            <person name="Wilkins M.J."/>
            <person name="Williams K.H."/>
            <person name="Banfield J.F."/>
        </authorList>
    </citation>
    <scope>NUCLEOTIDE SEQUENCE [LARGE SCALE GENOMIC DNA]</scope>
</reference>
<evidence type="ECO:0000256" key="12">
    <source>
        <dbReference type="RuleBase" id="RU000504"/>
    </source>
</evidence>
<keyword evidence="11 14" id="KW-0670">Pyruvate</keyword>
<keyword evidence="4 12" id="KW-0808">Transferase</keyword>
<dbReference type="GO" id="GO:0004743">
    <property type="term" value="F:pyruvate kinase activity"/>
    <property type="evidence" value="ECO:0007669"/>
    <property type="project" value="UniProtKB-EC"/>
</dbReference>
<name>A0A0G0GAP9_9BACT</name>
<dbReference type="GO" id="GO:0005524">
    <property type="term" value="F:ATP binding"/>
    <property type="evidence" value="ECO:0007669"/>
    <property type="project" value="UniProtKB-KW"/>
</dbReference>
<comment type="pathway">
    <text evidence="1 12">Carbohydrate degradation; glycolysis; pyruvate from D-glyceraldehyde 3-phosphate: step 5/5.</text>
</comment>
<dbReference type="InterPro" id="IPR015793">
    <property type="entry name" value="Pyrv_Knase_brl"/>
</dbReference>
<dbReference type="AlphaFoldDB" id="A0A0G0GAP9"/>
<gene>
    <name evidence="14" type="ORF">US42_C0015G0005</name>
</gene>
<keyword evidence="6" id="KW-0547">Nucleotide-binding</keyword>
<evidence type="ECO:0000313" key="14">
    <source>
        <dbReference type="EMBL" id="KKQ27062.1"/>
    </source>
</evidence>
<evidence type="ECO:0000256" key="1">
    <source>
        <dbReference type="ARBA" id="ARBA00004997"/>
    </source>
</evidence>
<keyword evidence="5" id="KW-0479">Metal-binding</keyword>
<evidence type="ECO:0000256" key="8">
    <source>
        <dbReference type="ARBA" id="ARBA00022840"/>
    </source>
</evidence>
<dbReference type="GO" id="GO:0030955">
    <property type="term" value="F:potassium ion binding"/>
    <property type="evidence" value="ECO:0007669"/>
    <property type="project" value="InterPro"/>
</dbReference>
<comment type="catalytic activity">
    <reaction evidence="12">
        <text>pyruvate + ATP = phosphoenolpyruvate + ADP + H(+)</text>
        <dbReference type="Rhea" id="RHEA:18157"/>
        <dbReference type="ChEBI" id="CHEBI:15361"/>
        <dbReference type="ChEBI" id="CHEBI:15378"/>
        <dbReference type="ChEBI" id="CHEBI:30616"/>
        <dbReference type="ChEBI" id="CHEBI:58702"/>
        <dbReference type="ChEBI" id="CHEBI:456216"/>
        <dbReference type="EC" id="2.7.1.40"/>
    </reaction>
</comment>
<organism evidence="14 15">
    <name type="scientific">Candidatus Magasanikbacteria bacterium GW2011_GWC2_37_14</name>
    <dbReference type="NCBI Taxonomy" id="1619046"/>
    <lineage>
        <taxon>Bacteria</taxon>
        <taxon>Candidatus Magasanikiibacteriota</taxon>
    </lineage>
</organism>
<dbReference type="SUPFAM" id="SSF50800">
    <property type="entry name" value="PK beta-barrel domain-like"/>
    <property type="match status" value="1"/>
</dbReference>
<dbReference type="PRINTS" id="PR01050">
    <property type="entry name" value="PYRUVTKNASE"/>
</dbReference>
<evidence type="ECO:0000259" key="13">
    <source>
        <dbReference type="Pfam" id="PF00224"/>
    </source>
</evidence>
<evidence type="ECO:0000256" key="7">
    <source>
        <dbReference type="ARBA" id="ARBA00022777"/>
    </source>
</evidence>
<dbReference type="InterPro" id="IPR040442">
    <property type="entry name" value="Pyrv_kinase-like_dom_sf"/>
</dbReference>
<dbReference type="Proteomes" id="UP000034849">
    <property type="component" value="Unassembled WGS sequence"/>
</dbReference>
<protein>
    <recommendedName>
        <fullName evidence="3 12">Pyruvate kinase</fullName>
        <ecNumber evidence="3 12">2.7.1.40</ecNumber>
    </recommendedName>
</protein>
<keyword evidence="10 12" id="KW-0324">Glycolysis</keyword>
<keyword evidence="8" id="KW-0067">ATP-binding</keyword>
<dbReference type="InterPro" id="IPR015806">
    <property type="entry name" value="Pyrv_Knase_insert_dom_sf"/>
</dbReference>
<dbReference type="InterPro" id="IPR001697">
    <property type="entry name" value="Pyr_Knase"/>
</dbReference>
<dbReference type="UniPathway" id="UPA00109">
    <property type="reaction ID" value="UER00188"/>
</dbReference>
<accession>A0A0G0GAP9</accession>
<comment type="caution">
    <text evidence="14">The sequence shown here is derived from an EMBL/GenBank/DDBJ whole genome shotgun (WGS) entry which is preliminary data.</text>
</comment>
<dbReference type="InterPro" id="IPR011037">
    <property type="entry name" value="Pyrv_Knase-like_insert_dom_sf"/>
</dbReference>
<dbReference type="STRING" id="1619046.US42_C0015G0005"/>
<dbReference type="EMBL" id="LBSX01000015">
    <property type="protein sequence ID" value="KKQ27062.1"/>
    <property type="molecule type" value="Genomic_DNA"/>
</dbReference>
<dbReference type="InterPro" id="IPR015813">
    <property type="entry name" value="Pyrv/PenolPyrv_kinase-like_dom"/>
</dbReference>
<dbReference type="Pfam" id="PF00224">
    <property type="entry name" value="PK"/>
    <property type="match status" value="1"/>
</dbReference>
<evidence type="ECO:0000256" key="5">
    <source>
        <dbReference type="ARBA" id="ARBA00022723"/>
    </source>
</evidence>
<sequence length="345" mass="38448">MIITATASRLSSNVSVLKKMILAGCDILRFNLSYGTVAEKIETIKTAQKTINELNSQTKILIDLPNSKIRLGGFPKKELLVKEGDRLILKSGDYSENPEEFISIQHPDIGNILYPEQQIVIDEGEIALKIISIHSKDTIECLVLNEGAIYPYKGLNWVGQQADHLQTIEKIKAEIIPQLVGLAPDIIACPYTNNEIIAQHYKEIIDNFNWPEKPKMAVKIETPAGVENIELISEYADIIILERGNLGIAGDFAKVGVYQNHIINYCKKIRKPIFISTQILESVINGFLPQRSEISDLTNLVLMGVNGIVLCHETGVSMRPVYSIATAKKIISEAEKYKHTLSNLL</sequence>
<evidence type="ECO:0000256" key="9">
    <source>
        <dbReference type="ARBA" id="ARBA00022842"/>
    </source>
</evidence>
<feature type="domain" description="Pyruvate kinase barrel" evidence="13">
    <location>
        <begin position="4"/>
        <end position="322"/>
    </location>
</feature>
<evidence type="ECO:0000256" key="3">
    <source>
        <dbReference type="ARBA" id="ARBA00012142"/>
    </source>
</evidence>
<evidence type="ECO:0000256" key="6">
    <source>
        <dbReference type="ARBA" id="ARBA00022741"/>
    </source>
</evidence>
<evidence type="ECO:0000256" key="4">
    <source>
        <dbReference type="ARBA" id="ARBA00022679"/>
    </source>
</evidence>
<dbReference type="Gene3D" id="2.40.33.10">
    <property type="entry name" value="PK beta-barrel domain-like"/>
    <property type="match status" value="1"/>
</dbReference>
<keyword evidence="7 12" id="KW-0418">Kinase</keyword>
<evidence type="ECO:0000256" key="10">
    <source>
        <dbReference type="ARBA" id="ARBA00023152"/>
    </source>
</evidence>
<evidence type="ECO:0000313" key="15">
    <source>
        <dbReference type="Proteomes" id="UP000034849"/>
    </source>
</evidence>
<dbReference type="SUPFAM" id="SSF51621">
    <property type="entry name" value="Phosphoenolpyruvate/pyruvate domain"/>
    <property type="match status" value="1"/>
</dbReference>
<proteinExistence type="inferred from homology"/>
<comment type="similarity">
    <text evidence="2 12">Belongs to the pyruvate kinase family.</text>
</comment>
<evidence type="ECO:0000256" key="2">
    <source>
        <dbReference type="ARBA" id="ARBA00008663"/>
    </source>
</evidence>